<dbReference type="AlphaFoldDB" id="A0A9D2NC22"/>
<evidence type="ECO:0000259" key="1">
    <source>
        <dbReference type="Pfam" id="PF13530"/>
    </source>
</evidence>
<dbReference type="Pfam" id="PF13530">
    <property type="entry name" value="SCP2_2"/>
    <property type="match status" value="1"/>
</dbReference>
<dbReference type="EC" id="2.3.1.-" evidence="2"/>
<accession>A0A9D2NC22</accession>
<evidence type="ECO:0000313" key="2">
    <source>
        <dbReference type="EMBL" id="HJC15532.1"/>
    </source>
</evidence>
<dbReference type="SUPFAM" id="SSF55729">
    <property type="entry name" value="Acyl-CoA N-acyltransferases (Nat)"/>
    <property type="match status" value="1"/>
</dbReference>
<dbReference type="Gene3D" id="3.30.1050.10">
    <property type="entry name" value="SCP2 sterol-binding domain"/>
    <property type="match status" value="1"/>
</dbReference>
<dbReference type="Proteomes" id="UP000823849">
    <property type="component" value="Unassembled WGS sequence"/>
</dbReference>
<evidence type="ECO:0000313" key="3">
    <source>
        <dbReference type="Proteomes" id="UP000823849"/>
    </source>
</evidence>
<dbReference type="InterPro" id="IPR025559">
    <property type="entry name" value="Eis_dom"/>
</dbReference>
<dbReference type="InterPro" id="IPR051554">
    <property type="entry name" value="Acetyltransferase_Eis"/>
</dbReference>
<dbReference type="Gene3D" id="3.40.630.30">
    <property type="match status" value="2"/>
</dbReference>
<dbReference type="InterPro" id="IPR016181">
    <property type="entry name" value="Acyl_CoA_acyltransferase"/>
</dbReference>
<keyword evidence="2" id="KW-0808">Transferase</keyword>
<gene>
    <name evidence="2" type="ORF">H9705_06865</name>
</gene>
<comment type="caution">
    <text evidence="2">The sequence shown here is derived from an EMBL/GenBank/DDBJ whole genome shotgun (WGS) entry which is preliminary data.</text>
</comment>
<sequence>MITRILRKEEQWKSDLIQAVCFEFPFDPEKAKQQALETAEKEKESSDSDPAECWGCFADDGKDLLGSIIVNHFTVGFDGHDVRMGGIGGVSTLPQWRRRGVIRRCFGAALNDMYEKGFVLSALYPFSTKYYRKFGYENNACVWEWTVPFDALPSGSAEGSVEQLFPGDDLSPLLEIYREFYKDCNLAVRRSSYDPALEKENLLEQKRYIYLWRNGNHAPRGFLIAGKTDGDVFDCTTTFRMKNGFLALDAEAYLGLLSFVKTSFSAYYKKFRFGVPEGIHPDSFFGESTGITCQRFYNGMLRIVNVEEALRLCKCQGSGRILLEVTDEMLPQNNGVWSVDFAPGRENQVARTGEKADLCLPVSALSALLCGPRSAREIPWMPEVQVKNQDAPLDRMFYRKMCHVLNLF</sequence>
<organism evidence="2 3">
    <name type="scientific">Candidatus Fusicatenibacter intestinigallinarum</name>
    <dbReference type="NCBI Taxonomy" id="2838598"/>
    <lineage>
        <taxon>Bacteria</taxon>
        <taxon>Bacillati</taxon>
        <taxon>Bacillota</taxon>
        <taxon>Clostridia</taxon>
        <taxon>Lachnospirales</taxon>
        <taxon>Lachnospiraceae</taxon>
        <taxon>Fusicatenibacter</taxon>
    </lineage>
</organism>
<dbReference type="GO" id="GO:0034069">
    <property type="term" value="F:aminoglycoside N-acetyltransferase activity"/>
    <property type="evidence" value="ECO:0007669"/>
    <property type="project" value="TreeGrafter"/>
</dbReference>
<dbReference type="PANTHER" id="PTHR37817">
    <property type="entry name" value="N-ACETYLTRANSFERASE EIS"/>
    <property type="match status" value="1"/>
</dbReference>
<dbReference type="SUPFAM" id="SSF55718">
    <property type="entry name" value="SCP-like"/>
    <property type="match status" value="1"/>
</dbReference>
<dbReference type="PANTHER" id="PTHR37817:SF1">
    <property type="entry name" value="N-ACETYLTRANSFERASE EIS"/>
    <property type="match status" value="1"/>
</dbReference>
<dbReference type="Pfam" id="PF13527">
    <property type="entry name" value="Acetyltransf_9"/>
    <property type="match status" value="1"/>
</dbReference>
<dbReference type="GO" id="GO:0030649">
    <property type="term" value="P:aminoglycoside antibiotic catabolic process"/>
    <property type="evidence" value="ECO:0007669"/>
    <property type="project" value="TreeGrafter"/>
</dbReference>
<name>A0A9D2NC22_9FIRM</name>
<dbReference type="EMBL" id="DWWU01000030">
    <property type="protein sequence ID" value="HJC15532.1"/>
    <property type="molecule type" value="Genomic_DNA"/>
</dbReference>
<dbReference type="InterPro" id="IPR036527">
    <property type="entry name" value="SCP2_sterol-bd_dom_sf"/>
</dbReference>
<protein>
    <submittedName>
        <fullName evidence="2">GNAT family N-acetyltransferase</fullName>
        <ecNumber evidence="2">2.3.1.-</ecNumber>
    </submittedName>
</protein>
<feature type="domain" description="Enhanced intracellular survival protein" evidence="1">
    <location>
        <begin position="306"/>
        <end position="397"/>
    </location>
</feature>
<dbReference type="CDD" id="cd04301">
    <property type="entry name" value="NAT_SF"/>
    <property type="match status" value="1"/>
</dbReference>
<reference evidence="2" key="1">
    <citation type="journal article" date="2021" name="PeerJ">
        <title>Extensive microbial diversity within the chicken gut microbiome revealed by metagenomics and culture.</title>
        <authorList>
            <person name="Gilroy R."/>
            <person name="Ravi A."/>
            <person name="Getino M."/>
            <person name="Pursley I."/>
            <person name="Horton D.L."/>
            <person name="Alikhan N.F."/>
            <person name="Baker D."/>
            <person name="Gharbi K."/>
            <person name="Hall N."/>
            <person name="Watson M."/>
            <person name="Adriaenssens E.M."/>
            <person name="Foster-Nyarko E."/>
            <person name="Jarju S."/>
            <person name="Secka A."/>
            <person name="Antonio M."/>
            <person name="Oren A."/>
            <person name="Chaudhuri R.R."/>
            <person name="La Ragione R."/>
            <person name="Hildebrand F."/>
            <person name="Pallen M.J."/>
        </authorList>
    </citation>
    <scope>NUCLEOTIDE SEQUENCE</scope>
    <source>
        <strain evidence="2">CHK185-5351</strain>
    </source>
</reference>
<proteinExistence type="predicted"/>
<keyword evidence="2" id="KW-0012">Acyltransferase</keyword>
<reference evidence="2" key="2">
    <citation type="submission" date="2021-04" db="EMBL/GenBank/DDBJ databases">
        <authorList>
            <person name="Gilroy R."/>
        </authorList>
    </citation>
    <scope>NUCLEOTIDE SEQUENCE</scope>
    <source>
        <strain evidence="2">CHK185-5351</strain>
    </source>
</reference>